<feature type="short sequence motif" description="Histidine triad motif" evidence="2">
    <location>
        <begin position="123"/>
        <end position="127"/>
    </location>
</feature>
<dbReference type="PANTHER" id="PTHR13947:SF37">
    <property type="entry name" value="LD18367P"/>
    <property type="match status" value="1"/>
</dbReference>
<accession>A0A917PIM9</accession>
<dbReference type="InterPro" id="IPR019808">
    <property type="entry name" value="Histidine_triad_CS"/>
</dbReference>
<organism evidence="5 6">
    <name type="scientific">Deinococcus aquiradiocola</name>
    <dbReference type="NCBI Taxonomy" id="393059"/>
    <lineage>
        <taxon>Bacteria</taxon>
        <taxon>Thermotogati</taxon>
        <taxon>Deinococcota</taxon>
        <taxon>Deinococci</taxon>
        <taxon>Deinococcales</taxon>
        <taxon>Deinococcaceae</taxon>
        <taxon>Deinococcus</taxon>
    </lineage>
</organism>
<keyword evidence="1" id="KW-0808">Transferase</keyword>
<dbReference type="AlphaFoldDB" id="A0A917PIM9"/>
<feature type="domain" description="N-acetyltransferase" evidence="4">
    <location>
        <begin position="153"/>
        <end position="284"/>
    </location>
</feature>
<dbReference type="Gene3D" id="3.30.428.10">
    <property type="entry name" value="HIT-like"/>
    <property type="match status" value="1"/>
</dbReference>
<dbReference type="SUPFAM" id="SSF54197">
    <property type="entry name" value="HIT-like"/>
    <property type="match status" value="1"/>
</dbReference>
<dbReference type="InterPro" id="IPR036265">
    <property type="entry name" value="HIT-like_sf"/>
</dbReference>
<dbReference type="Gene3D" id="3.40.630.30">
    <property type="match status" value="1"/>
</dbReference>
<protein>
    <submittedName>
        <fullName evidence="5">Uncharacterized protein</fullName>
    </submittedName>
</protein>
<proteinExistence type="predicted"/>
<dbReference type="PROSITE" id="PS51186">
    <property type="entry name" value="GNAT"/>
    <property type="match status" value="1"/>
</dbReference>
<dbReference type="InterPro" id="IPR011146">
    <property type="entry name" value="HIT-like"/>
</dbReference>
<dbReference type="InterPro" id="IPR016181">
    <property type="entry name" value="Acyl_CoA_acyltransferase"/>
</dbReference>
<keyword evidence="6" id="KW-1185">Reference proteome</keyword>
<evidence type="ECO:0000313" key="6">
    <source>
        <dbReference type="Proteomes" id="UP000635726"/>
    </source>
</evidence>
<dbReference type="PANTHER" id="PTHR13947">
    <property type="entry name" value="GNAT FAMILY N-ACETYLTRANSFERASE"/>
    <property type="match status" value="1"/>
</dbReference>
<sequence>MKVTVKLDGTLLGERQREWAFFRANPDRNPLSTRAGFTDADVVLQNDLCVYVQDARHSDGLRSAGYIVTRAVRETVFDLTPAEVVATHALLAEVRAHLDRTVQPDGYTVGWNVFPAGGAHIPHVHLHVIPRWNTDLAAGAGVRYFLKAAAREVQLRAAVPADLQAIHALILQAGLSSDAARITATLDGCSYWLAVQDGEALGCVGLEHGEGASLLRSASVCPDRQGQGIGARLARAALDAARGRGDRAVYLFSSHAGPYWARLGFREVPVAEVAAALPGTPQVRSGECRGWLRQETAWKLDLSG</sequence>
<dbReference type="SUPFAM" id="SSF55729">
    <property type="entry name" value="Acyl-CoA N-acyltransferases (Nat)"/>
    <property type="match status" value="1"/>
</dbReference>
<evidence type="ECO:0000259" key="3">
    <source>
        <dbReference type="PROSITE" id="PS51084"/>
    </source>
</evidence>
<evidence type="ECO:0000256" key="1">
    <source>
        <dbReference type="ARBA" id="ARBA00022679"/>
    </source>
</evidence>
<feature type="domain" description="HIT" evidence="3">
    <location>
        <begin position="67"/>
        <end position="138"/>
    </location>
</feature>
<reference evidence="5" key="1">
    <citation type="journal article" date="2014" name="Int. J. Syst. Evol. Microbiol.">
        <title>Complete genome sequence of Corynebacterium casei LMG S-19264T (=DSM 44701T), isolated from a smear-ripened cheese.</title>
        <authorList>
            <consortium name="US DOE Joint Genome Institute (JGI-PGF)"/>
            <person name="Walter F."/>
            <person name="Albersmeier A."/>
            <person name="Kalinowski J."/>
            <person name="Ruckert C."/>
        </authorList>
    </citation>
    <scope>NUCLEOTIDE SEQUENCE</scope>
    <source>
        <strain evidence="5">JCM 14371</strain>
    </source>
</reference>
<dbReference type="Pfam" id="PF13508">
    <property type="entry name" value="Acetyltransf_7"/>
    <property type="match status" value="1"/>
</dbReference>
<comment type="caution">
    <text evidence="5">The sequence shown here is derived from an EMBL/GenBank/DDBJ whole genome shotgun (WGS) entry which is preliminary data.</text>
</comment>
<dbReference type="EMBL" id="BMOE01000008">
    <property type="protein sequence ID" value="GGJ79750.1"/>
    <property type="molecule type" value="Genomic_DNA"/>
</dbReference>
<dbReference type="Proteomes" id="UP000635726">
    <property type="component" value="Unassembled WGS sequence"/>
</dbReference>
<evidence type="ECO:0000313" key="5">
    <source>
        <dbReference type="EMBL" id="GGJ79750.1"/>
    </source>
</evidence>
<dbReference type="InterPro" id="IPR000182">
    <property type="entry name" value="GNAT_dom"/>
</dbReference>
<dbReference type="PROSITE" id="PS00892">
    <property type="entry name" value="HIT_1"/>
    <property type="match status" value="1"/>
</dbReference>
<dbReference type="PROSITE" id="PS51084">
    <property type="entry name" value="HIT_2"/>
    <property type="match status" value="1"/>
</dbReference>
<reference evidence="5" key="2">
    <citation type="submission" date="2020-09" db="EMBL/GenBank/DDBJ databases">
        <authorList>
            <person name="Sun Q."/>
            <person name="Ohkuma M."/>
        </authorList>
    </citation>
    <scope>NUCLEOTIDE SEQUENCE</scope>
    <source>
        <strain evidence="5">JCM 14371</strain>
    </source>
</reference>
<name>A0A917PIM9_9DEIO</name>
<dbReference type="InterPro" id="IPR050769">
    <property type="entry name" value="NAT_camello-type"/>
</dbReference>
<gene>
    <name evidence="5" type="ORF">GCM10008939_24530</name>
</gene>
<dbReference type="GO" id="GO:0008080">
    <property type="term" value="F:N-acetyltransferase activity"/>
    <property type="evidence" value="ECO:0007669"/>
    <property type="project" value="InterPro"/>
</dbReference>
<dbReference type="Pfam" id="PF01230">
    <property type="entry name" value="HIT"/>
    <property type="match status" value="1"/>
</dbReference>
<evidence type="ECO:0000256" key="2">
    <source>
        <dbReference type="PROSITE-ProRule" id="PRU00464"/>
    </source>
</evidence>
<evidence type="ECO:0000259" key="4">
    <source>
        <dbReference type="PROSITE" id="PS51186"/>
    </source>
</evidence>
<dbReference type="RefSeq" id="WP_229670981.1">
    <property type="nucleotide sequence ID" value="NZ_BMOE01000008.1"/>
</dbReference>